<keyword evidence="5" id="KW-1185">Reference proteome</keyword>
<dbReference type="PROSITE" id="PS50977">
    <property type="entry name" value="HTH_TETR_2"/>
    <property type="match status" value="1"/>
</dbReference>
<dbReference type="InterPro" id="IPR009057">
    <property type="entry name" value="Homeodomain-like_sf"/>
</dbReference>
<dbReference type="Pfam" id="PF00440">
    <property type="entry name" value="TetR_N"/>
    <property type="match status" value="1"/>
</dbReference>
<evidence type="ECO:0000313" key="5">
    <source>
        <dbReference type="Proteomes" id="UP001352263"/>
    </source>
</evidence>
<keyword evidence="1 2" id="KW-0238">DNA-binding</keyword>
<dbReference type="SUPFAM" id="SSF46689">
    <property type="entry name" value="Homeodomain-like"/>
    <property type="match status" value="1"/>
</dbReference>
<evidence type="ECO:0000256" key="1">
    <source>
        <dbReference type="ARBA" id="ARBA00023125"/>
    </source>
</evidence>
<evidence type="ECO:0000256" key="2">
    <source>
        <dbReference type="PROSITE-ProRule" id="PRU00335"/>
    </source>
</evidence>
<dbReference type="InterPro" id="IPR001647">
    <property type="entry name" value="HTH_TetR"/>
</dbReference>
<comment type="caution">
    <text evidence="4">The sequence shown here is derived from an EMBL/GenBank/DDBJ whole genome shotgun (WGS) entry which is preliminary data.</text>
</comment>
<dbReference type="InterPro" id="IPR050624">
    <property type="entry name" value="HTH-type_Tx_Regulator"/>
</dbReference>
<name>A0ABU6J2D2_9BURK</name>
<feature type="DNA-binding region" description="H-T-H motif" evidence="2">
    <location>
        <begin position="44"/>
        <end position="63"/>
    </location>
</feature>
<sequence length="207" mass="22424">MTSKTPSSRSYRGLSQEERSAERRQRLIAAAIEVYGGQGYRQSPVKSVCAEAGLTERYFYESFGNSEDLLLAAYNEAIRGLVAEMTQAAQAAQAAGEDRARRAHAMLHAYFTALKRNPPAARLILVEIRGVSAAATDAYTDTLRGVARMVGDIFSSDGEKVHDLFALGVVGGISLIALQWIQQGYAPSIEELIGISLQLGSKWLDAP</sequence>
<dbReference type="Proteomes" id="UP001352263">
    <property type="component" value="Unassembled WGS sequence"/>
</dbReference>
<evidence type="ECO:0000259" key="3">
    <source>
        <dbReference type="PROSITE" id="PS50977"/>
    </source>
</evidence>
<proteinExistence type="predicted"/>
<dbReference type="PANTHER" id="PTHR43479">
    <property type="entry name" value="ACREF/ENVCD OPERON REPRESSOR-RELATED"/>
    <property type="match status" value="1"/>
</dbReference>
<gene>
    <name evidence="4" type="ORF">RY831_01385</name>
</gene>
<accession>A0ABU6J2D2</accession>
<organism evidence="4 5">
    <name type="scientific">Noviherbaspirillum album</name>
    <dbReference type="NCBI Taxonomy" id="3080276"/>
    <lineage>
        <taxon>Bacteria</taxon>
        <taxon>Pseudomonadati</taxon>
        <taxon>Pseudomonadota</taxon>
        <taxon>Betaproteobacteria</taxon>
        <taxon>Burkholderiales</taxon>
        <taxon>Oxalobacteraceae</taxon>
        <taxon>Noviherbaspirillum</taxon>
    </lineage>
</organism>
<dbReference type="RefSeq" id="WP_326504539.1">
    <property type="nucleotide sequence ID" value="NZ_JAWIIV010000001.1"/>
</dbReference>
<feature type="domain" description="HTH tetR-type" evidence="3">
    <location>
        <begin position="21"/>
        <end position="81"/>
    </location>
</feature>
<reference evidence="4 5" key="1">
    <citation type="submission" date="2023-10" db="EMBL/GenBank/DDBJ databases">
        <title>Noviherbaspirillum sp. CPCC 100848 genome assembly.</title>
        <authorList>
            <person name="Li X.Y."/>
            <person name="Fang X.M."/>
        </authorList>
    </citation>
    <scope>NUCLEOTIDE SEQUENCE [LARGE SCALE GENOMIC DNA]</scope>
    <source>
        <strain evidence="4 5">CPCC 100848</strain>
    </source>
</reference>
<dbReference type="Gene3D" id="1.10.357.10">
    <property type="entry name" value="Tetracycline Repressor, domain 2"/>
    <property type="match status" value="1"/>
</dbReference>
<protein>
    <submittedName>
        <fullName evidence="4">TetR/AcrR family transcriptional regulator</fullName>
    </submittedName>
</protein>
<dbReference type="PANTHER" id="PTHR43479:SF11">
    <property type="entry name" value="ACREF_ENVCD OPERON REPRESSOR-RELATED"/>
    <property type="match status" value="1"/>
</dbReference>
<dbReference type="EMBL" id="JAWIIV010000001">
    <property type="protein sequence ID" value="MEC4717791.1"/>
    <property type="molecule type" value="Genomic_DNA"/>
</dbReference>
<evidence type="ECO:0000313" key="4">
    <source>
        <dbReference type="EMBL" id="MEC4717791.1"/>
    </source>
</evidence>